<gene>
    <name evidence="1" type="ORF">VB695_00570</name>
</gene>
<evidence type="ECO:0000313" key="2">
    <source>
        <dbReference type="Proteomes" id="UP001303285"/>
    </source>
</evidence>
<dbReference type="Proteomes" id="UP001303285">
    <property type="component" value="Unassembled WGS sequence"/>
</dbReference>
<accession>A0ABU5UN93</accession>
<dbReference type="Gene3D" id="3.60.20.10">
    <property type="entry name" value="Glutamine Phosphoribosylpyrophosphate, subunit 1, domain 1"/>
    <property type="match status" value="1"/>
</dbReference>
<reference evidence="1 2" key="1">
    <citation type="submission" date="2023-12" db="EMBL/GenBank/DDBJ databases">
        <title>Baltic Sea Cyanobacteria.</title>
        <authorList>
            <person name="Delbaje E."/>
            <person name="Fewer D.P."/>
            <person name="Shishido T.K."/>
        </authorList>
    </citation>
    <scope>NUCLEOTIDE SEQUENCE [LARGE SCALE GENOMIC DNA]</scope>
    <source>
        <strain evidence="1 2">UHCC 0060</strain>
    </source>
</reference>
<comment type="caution">
    <text evidence="1">The sequence shown here is derived from an EMBL/GenBank/DDBJ whole genome shotgun (WGS) entry which is preliminary data.</text>
</comment>
<organism evidence="1 2">
    <name type="scientific">Nodularia spumigena UHCC 0060</name>
    <dbReference type="NCBI Taxonomy" id="3110300"/>
    <lineage>
        <taxon>Bacteria</taxon>
        <taxon>Bacillati</taxon>
        <taxon>Cyanobacteriota</taxon>
        <taxon>Cyanophyceae</taxon>
        <taxon>Nostocales</taxon>
        <taxon>Nodulariaceae</taxon>
        <taxon>Nodularia</taxon>
    </lineage>
</organism>
<proteinExistence type="predicted"/>
<dbReference type="Pfam" id="PF01804">
    <property type="entry name" value="Penicil_amidase"/>
    <property type="match status" value="1"/>
</dbReference>
<dbReference type="SUPFAM" id="SSF56235">
    <property type="entry name" value="N-terminal nucleophile aminohydrolases (Ntn hydrolases)"/>
    <property type="match status" value="1"/>
</dbReference>
<name>A0ABU5UN93_NODSP</name>
<dbReference type="InterPro" id="IPR002692">
    <property type="entry name" value="S45"/>
</dbReference>
<keyword evidence="2" id="KW-1185">Reference proteome</keyword>
<protein>
    <submittedName>
        <fullName evidence="1">Penicillin acylase family protein</fullName>
    </submittedName>
</protein>
<dbReference type="EMBL" id="JAYGHK010000002">
    <property type="protein sequence ID" value="MEA5606595.1"/>
    <property type="molecule type" value="Genomic_DNA"/>
</dbReference>
<sequence>MNTMFIATKTKFDYSLDWRLVGIPVLAIAFNDNLGWTHTVNTHDGWDAYELKLQVWRTKEEINAHLEERKVF</sequence>
<evidence type="ECO:0000313" key="1">
    <source>
        <dbReference type="EMBL" id="MEA5606595.1"/>
    </source>
</evidence>
<dbReference type="InterPro" id="IPR029055">
    <property type="entry name" value="Ntn_hydrolases_N"/>
</dbReference>